<dbReference type="SUPFAM" id="SSF55961">
    <property type="entry name" value="Bet v1-like"/>
    <property type="match status" value="1"/>
</dbReference>
<dbReference type="EMBL" id="QVFV01000001">
    <property type="protein sequence ID" value="RZM82966.1"/>
    <property type="molecule type" value="Genomic_DNA"/>
</dbReference>
<sequence length="155" mass="17303">MAHSIYRTYQALSTAPVETLWQTLTNLADISTWHPLIDSTNAPRGLTAKPGLIYRVMPRWVPIPIRIFVERVSPNELISIRMFPVPGLEERVIYRLESTVWGTQISYSVCLRGWLSPVAWSVLRPYASKVAEAIAHAAEETAASALPSKPSGFEV</sequence>
<accession>A0A4Q7EIL8</accession>
<dbReference type="InterPro" id="IPR023393">
    <property type="entry name" value="START-like_dom_sf"/>
</dbReference>
<evidence type="ECO:0000313" key="2">
    <source>
        <dbReference type="Proteomes" id="UP000292459"/>
    </source>
</evidence>
<reference evidence="1 2" key="1">
    <citation type="submission" date="2018-11" db="EMBL/GenBank/DDBJ databases">
        <title>Whole genome sequencing of an environmental sample.</title>
        <authorList>
            <person name="Sarangi A.N."/>
            <person name="Singh D."/>
            <person name="Tripathy S."/>
        </authorList>
    </citation>
    <scope>NUCLEOTIDE SEQUENCE [LARGE SCALE GENOMIC DNA]</scope>
    <source>
        <strain evidence="1 2">Lakshadweep</strain>
    </source>
</reference>
<dbReference type="Gene3D" id="3.30.530.20">
    <property type="match status" value="1"/>
</dbReference>
<name>A0A4Q7EIL8_9CYAN</name>
<organism evidence="1 2">
    <name type="scientific">Leptolyngbya iicbica LK</name>
    <dbReference type="NCBI Taxonomy" id="2294035"/>
    <lineage>
        <taxon>Bacteria</taxon>
        <taxon>Bacillati</taxon>
        <taxon>Cyanobacteriota</taxon>
        <taxon>Cyanophyceae</taxon>
        <taxon>Leptolyngbyales</taxon>
        <taxon>Leptolyngbyaceae</taxon>
        <taxon>Leptolyngbya group</taxon>
        <taxon>Leptolyngbya</taxon>
        <taxon>Leptolyngbya iicbica</taxon>
    </lineage>
</organism>
<protein>
    <submittedName>
        <fullName evidence="1">SRPBCC family protein</fullName>
    </submittedName>
</protein>
<dbReference type="AlphaFoldDB" id="A0A4Q7EIL8"/>
<dbReference type="Proteomes" id="UP000292459">
    <property type="component" value="Unassembled WGS sequence"/>
</dbReference>
<evidence type="ECO:0000313" key="1">
    <source>
        <dbReference type="EMBL" id="RZM82966.1"/>
    </source>
</evidence>
<dbReference type="InterPro" id="IPR019587">
    <property type="entry name" value="Polyketide_cyclase/dehydratase"/>
</dbReference>
<keyword evidence="2" id="KW-1185">Reference proteome</keyword>
<gene>
    <name evidence="1" type="ORF">DYY88_00125</name>
</gene>
<comment type="caution">
    <text evidence="1">The sequence shown here is derived from an EMBL/GenBank/DDBJ whole genome shotgun (WGS) entry which is preliminary data.</text>
</comment>
<dbReference type="OrthoDB" id="483893at2"/>
<dbReference type="Pfam" id="PF10604">
    <property type="entry name" value="Polyketide_cyc2"/>
    <property type="match status" value="1"/>
</dbReference>
<proteinExistence type="predicted"/>